<dbReference type="HOGENOM" id="CLU_037970_0_0_1"/>
<evidence type="ECO:0000313" key="3">
    <source>
        <dbReference type="Proteomes" id="UP000027222"/>
    </source>
</evidence>
<gene>
    <name evidence="2" type="ORF">GALMADRAFT_253964</name>
</gene>
<dbReference type="InterPro" id="IPR001810">
    <property type="entry name" value="F-box_dom"/>
</dbReference>
<feature type="domain" description="F-box" evidence="1">
    <location>
        <begin position="41"/>
        <end position="105"/>
    </location>
</feature>
<sequence length="537" mass="60747">MSATANPPSWIDTVFQLGVKRSALLQQLILLDRQHNEVIPIGQLPAEVLSLIFHYLINRDWSTTWNVQRSVQYRRSESELEFVVTASHICHRWREIALQDPTLWTLWSTFEFRSNLWLQKVKERTQSSLLTFRIALYLKPSGIAALKTHASCIRTLEVGLDDTITTITHLDNPLPHLESLSIFSFAPPSSSYRRQSWSSDSLLPETTFSGNAPCLSTVSIISVLVDLRLPIFVNVVNLSISDIRLDLEDLARHFTEGLKAMRRLESLTLSHSVLGEVTHTIPLPELRQLKIKGRLHPFSKLLTKLRTTPTCSIHLTFSIKSDDPVGAELMGEYIARTTEDYPIDLAETRWAITLNHKSLEIGYRMNQLEGPRFFLMLQRSRHSKPTLPLHIAIPTLLAPLLSRIPSYELCQNSDMHKKSVLMASEIVELLFEQRTVTSIGFNGAIAFFEAVPHLVRHAQSGGRTFNVYLPSLRTVQLKNIPMNTPEAKEKTVHVLKLRAEGGSPIQVVDLVSCDGAMLMAKSLREEFKDLDVGVRNS</sequence>
<organism evidence="2 3">
    <name type="scientific">Galerina marginata (strain CBS 339.88)</name>
    <dbReference type="NCBI Taxonomy" id="685588"/>
    <lineage>
        <taxon>Eukaryota</taxon>
        <taxon>Fungi</taxon>
        <taxon>Dikarya</taxon>
        <taxon>Basidiomycota</taxon>
        <taxon>Agaricomycotina</taxon>
        <taxon>Agaricomycetes</taxon>
        <taxon>Agaricomycetidae</taxon>
        <taxon>Agaricales</taxon>
        <taxon>Agaricineae</taxon>
        <taxon>Strophariaceae</taxon>
        <taxon>Galerina</taxon>
    </lineage>
</organism>
<protein>
    <recommendedName>
        <fullName evidence="1">F-box domain-containing protein</fullName>
    </recommendedName>
</protein>
<dbReference type="AlphaFoldDB" id="A0A067SXW7"/>
<dbReference type="OrthoDB" id="3023006at2759"/>
<keyword evidence="3" id="KW-1185">Reference proteome</keyword>
<reference evidence="3" key="1">
    <citation type="journal article" date="2014" name="Proc. Natl. Acad. Sci. U.S.A.">
        <title>Extensive sampling of basidiomycete genomes demonstrates inadequacy of the white-rot/brown-rot paradigm for wood decay fungi.</title>
        <authorList>
            <person name="Riley R."/>
            <person name="Salamov A.A."/>
            <person name="Brown D.W."/>
            <person name="Nagy L.G."/>
            <person name="Floudas D."/>
            <person name="Held B.W."/>
            <person name="Levasseur A."/>
            <person name="Lombard V."/>
            <person name="Morin E."/>
            <person name="Otillar R."/>
            <person name="Lindquist E.A."/>
            <person name="Sun H."/>
            <person name="LaButti K.M."/>
            <person name="Schmutz J."/>
            <person name="Jabbour D."/>
            <person name="Luo H."/>
            <person name="Baker S.E."/>
            <person name="Pisabarro A.G."/>
            <person name="Walton J.D."/>
            <person name="Blanchette R.A."/>
            <person name="Henrissat B."/>
            <person name="Martin F."/>
            <person name="Cullen D."/>
            <person name="Hibbett D.S."/>
            <person name="Grigoriev I.V."/>
        </authorList>
    </citation>
    <scope>NUCLEOTIDE SEQUENCE [LARGE SCALE GENOMIC DNA]</scope>
    <source>
        <strain evidence="3">CBS 339.88</strain>
    </source>
</reference>
<evidence type="ECO:0000313" key="2">
    <source>
        <dbReference type="EMBL" id="KDR71603.1"/>
    </source>
</evidence>
<name>A0A067SXW7_GALM3</name>
<dbReference type="Pfam" id="PF12937">
    <property type="entry name" value="F-box-like"/>
    <property type="match status" value="1"/>
</dbReference>
<dbReference type="EMBL" id="KL142392">
    <property type="protein sequence ID" value="KDR71603.1"/>
    <property type="molecule type" value="Genomic_DNA"/>
</dbReference>
<accession>A0A067SXW7</accession>
<dbReference type="Gene3D" id="1.20.1280.50">
    <property type="match status" value="1"/>
</dbReference>
<dbReference type="Proteomes" id="UP000027222">
    <property type="component" value="Unassembled WGS sequence"/>
</dbReference>
<evidence type="ECO:0000259" key="1">
    <source>
        <dbReference type="Pfam" id="PF12937"/>
    </source>
</evidence>
<proteinExistence type="predicted"/>